<keyword evidence="7" id="KW-1185">Reference proteome</keyword>
<evidence type="ECO:0000259" key="5">
    <source>
        <dbReference type="PROSITE" id="PS50931"/>
    </source>
</evidence>
<dbReference type="PROSITE" id="PS50931">
    <property type="entry name" value="HTH_LYSR"/>
    <property type="match status" value="1"/>
</dbReference>
<dbReference type="InterPro" id="IPR005119">
    <property type="entry name" value="LysR_subst-bd"/>
</dbReference>
<dbReference type="InterPro" id="IPR000847">
    <property type="entry name" value="LysR_HTH_N"/>
</dbReference>
<dbReference type="EMBL" id="JANFPI010000002">
    <property type="protein sequence ID" value="MCX8996646.1"/>
    <property type="molecule type" value="Genomic_DNA"/>
</dbReference>
<dbReference type="Gene3D" id="1.10.10.10">
    <property type="entry name" value="Winged helix-like DNA-binding domain superfamily/Winged helix DNA-binding domain"/>
    <property type="match status" value="1"/>
</dbReference>
<evidence type="ECO:0000313" key="6">
    <source>
        <dbReference type="EMBL" id="MCX8996646.1"/>
    </source>
</evidence>
<organism evidence="6 7">
    <name type="scientific">Ectorhizobium quercum</name>
    <dbReference type="NCBI Taxonomy" id="2965071"/>
    <lineage>
        <taxon>Bacteria</taxon>
        <taxon>Pseudomonadati</taxon>
        <taxon>Pseudomonadota</taxon>
        <taxon>Alphaproteobacteria</taxon>
        <taxon>Hyphomicrobiales</taxon>
        <taxon>Rhizobiaceae</taxon>
        <taxon>Ectorhizobium</taxon>
    </lineage>
</organism>
<dbReference type="CDD" id="cd08432">
    <property type="entry name" value="PBP2_GcdR_TrpI_HvrB_AmpR_like"/>
    <property type="match status" value="1"/>
</dbReference>
<dbReference type="PANTHER" id="PTHR30537:SF26">
    <property type="entry name" value="GLYCINE CLEAVAGE SYSTEM TRANSCRIPTIONAL ACTIVATOR"/>
    <property type="match status" value="1"/>
</dbReference>
<protein>
    <submittedName>
        <fullName evidence="6">LysR substrate-binding domain-containing protein</fullName>
    </submittedName>
</protein>
<proteinExistence type="inferred from homology"/>
<dbReference type="PANTHER" id="PTHR30537">
    <property type="entry name" value="HTH-TYPE TRANSCRIPTIONAL REGULATOR"/>
    <property type="match status" value="1"/>
</dbReference>
<reference evidence="6" key="1">
    <citation type="submission" date="2022-07" db="EMBL/GenBank/DDBJ databases">
        <title>Ectorhizobium quercum gen.nov., sp. nov.</title>
        <authorList>
            <person name="Ma T."/>
            <person name="Li Y."/>
        </authorList>
    </citation>
    <scope>NUCLEOTIDE SEQUENCE</scope>
    <source>
        <strain evidence="6">BDR2-2</strain>
    </source>
</reference>
<feature type="domain" description="HTH lysR-type" evidence="5">
    <location>
        <begin position="7"/>
        <end position="64"/>
    </location>
</feature>
<evidence type="ECO:0000313" key="7">
    <source>
        <dbReference type="Proteomes" id="UP001208771"/>
    </source>
</evidence>
<dbReference type="InterPro" id="IPR058163">
    <property type="entry name" value="LysR-type_TF_proteobact-type"/>
</dbReference>
<evidence type="ECO:0000256" key="4">
    <source>
        <dbReference type="ARBA" id="ARBA00023163"/>
    </source>
</evidence>
<keyword evidence="4" id="KW-0804">Transcription</keyword>
<accession>A0AAE3MYI5</accession>
<evidence type="ECO:0000256" key="1">
    <source>
        <dbReference type="ARBA" id="ARBA00009437"/>
    </source>
</evidence>
<gene>
    <name evidence="6" type="ORF">NOF55_05965</name>
</gene>
<dbReference type="InterPro" id="IPR036388">
    <property type="entry name" value="WH-like_DNA-bd_sf"/>
</dbReference>
<dbReference type="Pfam" id="PF03466">
    <property type="entry name" value="LysR_substrate"/>
    <property type="match status" value="1"/>
</dbReference>
<comment type="caution">
    <text evidence="6">The sequence shown here is derived from an EMBL/GenBank/DDBJ whole genome shotgun (WGS) entry which is preliminary data.</text>
</comment>
<dbReference type="GO" id="GO:0043565">
    <property type="term" value="F:sequence-specific DNA binding"/>
    <property type="evidence" value="ECO:0007669"/>
    <property type="project" value="TreeGrafter"/>
</dbReference>
<dbReference type="SUPFAM" id="SSF53850">
    <property type="entry name" value="Periplasmic binding protein-like II"/>
    <property type="match status" value="1"/>
</dbReference>
<comment type="similarity">
    <text evidence="1">Belongs to the LysR transcriptional regulatory family.</text>
</comment>
<dbReference type="GO" id="GO:0006351">
    <property type="term" value="P:DNA-templated transcription"/>
    <property type="evidence" value="ECO:0007669"/>
    <property type="project" value="TreeGrafter"/>
</dbReference>
<dbReference type="Pfam" id="PF00126">
    <property type="entry name" value="HTH_1"/>
    <property type="match status" value="1"/>
</dbReference>
<evidence type="ECO:0000256" key="2">
    <source>
        <dbReference type="ARBA" id="ARBA00023015"/>
    </source>
</evidence>
<dbReference type="Gene3D" id="3.40.190.10">
    <property type="entry name" value="Periplasmic binding protein-like II"/>
    <property type="match status" value="2"/>
</dbReference>
<dbReference type="InterPro" id="IPR036390">
    <property type="entry name" value="WH_DNA-bd_sf"/>
</dbReference>
<dbReference type="Proteomes" id="UP001208771">
    <property type="component" value="Unassembled WGS sequence"/>
</dbReference>
<sequence length="302" mass="33803">MKMSRQFPLNALRVFEATARHLSFTRAGEELGMTQTAVSYQIRLLEENVGKPLFERRPRQIALTETGERLFPRVAEAFGLLTEAVRSARRTADETLEIHSVPTFAAQWLARHLGGFQLQHPDIAVRLLRAVDEKDFDRETADVAIRIGTGNWPGLVCHPILRLRYAPMLSPELAASVGGISQLSDLLALPCISSTAACWRSWFSAAGVDASGHSFPKLDAFGALDMEANAAIAGHGVAMLSPFYVQDELDSGRLIQPFDLFLEKESIYWLVYPRSRRNTYKIKAFRQWITDMLPPFEPDGQT</sequence>
<dbReference type="FunFam" id="1.10.10.10:FF:000038">
    <property type="entry name" value="Glycine cleavage system transcriptional activator"/>
    <property type="match status" value="1"/>
</dbReference>
<dbReference type="AlphaFoldDB" id="A0AAE3MYI5"/>
<dbReference type="RefSeq" id="WP_306410431.1">
    <property type="nucleotide sequence ID" value="NZ_JANFPI010000002.1"/>
</dbReference>
<name>A0AAE3MYI5_9HYPH</name>
<dbReference type="SUPFAM" id="SSF46785">
    <property type="entry name" value="Winged helix' DNA-binding domain"/>
    <property type="match status" value="1"/>
</dbReference>
<evidence type="ECO:0000256" key="3">
    <source>
        <dbReference type="ARBA" id="ARBA00023125"/>
    </source>
</evidence>
<keyword evidence="3" id="KW-0238">DNA-binding</keyword>
<keyword evidence="2" id="KW-0805">Transcription regulation</keyword>
<dbReference type="PRINTS" id="PR00039">
    <property type="entry name" value="HTHLYSR"/>
</dbReference>
<dbReference type="GO" id="GO:0003700">
    <property type="term" value="F:DNA-binding transcription factor activity"/>
    <property type="evidence" value="ECO:0007669"/>
    <property type="project" value="InterPro"/>
</dbReference>